<sequence length="126" mass="14079">MRLKYSDVRRATIGALNRGKQLSQMVVERMRIAALNRAPFSEATKQLISMKSANVGLYRVSFFDGSLLPNNELFITIRTIPAVADYIRCSEKTVRRALKSNGIVKNKWLVSSSPVSAVKTKSSMLN</sequence>
<geneLocation type="mitochondrion" evidence="1"/>
<accession>M1GMG4</accession>
<proteinExistence type="predicted"/>
<evidence type="ECO:0000313" key="1">
    <source>
        <dbReference type="EMBL" id="AGE14624.1"/>
    </source>
</evidence>
<dbReference type="GeneID" id="14658505"/>
<keyword evidence="1" id="KW-0496">Mitochondrion</keyword>
<name>M1GMG4_9BASI</name>
<reference evidence="1" key="1">
    <citation type="submission" date="2012-12" db="EMBL/GenBank/DDBJ databases">
        <authorList>
            <person name="Lang B.F."/>
        </authorList>
    </citation>
    <scope>NUCLEOTIDE SEQUENCE</scope>
</reference>
<organism evidence="1">
    <name type="scientific">Microbotryum cf. violaceum BFL-2013</name>
    <dbReference type="NCBI Taxonomy" id="1288119"/>
    <lineage>
        <taxon>Eukaryota</taxon>
        <taxon>Fungi</taxon>
        <taxon>Dikarya</taxon>
        <taxon>Basidiomycota</taxon>
        <taxon>Pucciniomycotina</taxon>
        <taxon>Microbotryomycetes</taxon>
        <taxon>Microbotryales</taxon>
        <taxon>Microbotryaceae</taxon>
        <taxon>Microbotryum</taxon>
    </lineage>
</organism>
<dbReference type="RefSeq" id="YP_007475411.1">
    <property type="nucleotide sequence ID" value="NC_020354.1"/>
</dbReference>
<protein>
    <submittedName>
        <fullName evidence="1">Uncharacterized protein</fullName>
    </submittedName>
</protein>
<dbReference type="EMBL" id="KC285587">
    <property type="protein sequence ID" value="AGE14624.1"/>
    <property type="molecule type" value="Genomic_DNA"/>
</dbReference>
<dbReference type="AlphaFoldDB" id="M1GMG4"/>
<gene>
    <name evidence="1" type="primary">orf126</name>
</gene>